<evidence type="ECO:0000313" key="2">
    <source>
        <dbReference type="EMBL" id="PKZ29695.1"/>
    </source>
</evidence>
<name>A0A2I1NBG7_9BACT</name>
<sequence length="522" mass="60351">MLKLKSKETKVKKKKQKAEKGSTTIVTIDRVNEQTFGFAGNEVFHYERIKKGAKNEFYITYLPYKDILTTTVEVSRSTPDDEIIDAITIKTYEDLSLNPDDDFKITYLESDMSDNDNRIYNVFVVNNSILRSDLSYIADNTKYIDYVAKAPFLMYSLYKRNILPSNTVDCFIYFQEEDAFLVIYQNGKYLDSRSIRYNLKFIWDKFVELSGDRVDVKDFYSMLSKDGLISENAIDGDNLIQIFDEMFLYISDILTSITKVNKISLDNVFFGTDIGNIKGSEEFITERLGVEPKPFDFNIAINQKDFEDLTQLDVLMMLTAKEYLINKDDEYNYSTFLRPPPLAQRPVGKLIGVGVAALIAILAYPAYQYAHGFYNQKLTEKKEIEYTQKDKEKKRIESTLASLQDQINKKREEIAAEQKILKERSDLLTAMYDKKVEYPMKGKAIFDMTNMINKQSGKLMGIHNADQNLTFEVRTETEKKMTELLKAISNTKGYNVDTKLILLDENNQTIAYESNVSVEMKK</sequence>
<dbReference type="AlphaFoldDB" id="A0A2I1NBG7"/>
<evidence type="ECO:0000313" key="3">
    <source>
        <dbReference type="Proteomes" id="UP000234639"/>
    </source>
</evidence>
<feature type="coiled-coil region" evidence="1">
    <location>
        <begin position="386"/>
        <end position="420"/>
    </location>
</feature>
<dbReference type="EMBL" id="PKHU01000002">
    <property type="protein sequence ID" value="PKZ29695.1"/>
    <property type="molecule type" value="Genomic_DNA"/>
</dbReference>
<evidence type="ECO:0008006" key="4">
    <source>
        <dbReference type="Google" id="ProtNLM"/>
    </source>
</evidence>
<evidence type="ECO:0000256" key="1">
    <source>
        <dbReference type="SAM" id="Coils"/>
    </source>
</evidence>
<organism evidence="2 3">
    <name type="scientific">Campylobacter ureolyticus</name>
    <dbReference type="NCBI Taxonomy" id="827"/>
    <lineage>
        <taxon>Bacteria</taxon>
        <taxon>Pseudomonadati</taxon>
        <taxon>Campylobacterota</taxon>
        <taxon>Epsilonproteobacteria</taxon>
        <taxon>Campylobacterales</taxon>
        <taxon>Campylobacteraceae</taxon>
        <taxon>Campylobacter</taxon>
    </lineage>
</organism>
<reference evidence="2 3" key="1">
    <citation type="submission" date="2017-12" db="EMBL/GenBank/DDBJ databases">
        <title>Phylogenetic diversity of female urinary microbiome.</title>
        <authorList>
            <person name="Thomas-White K."/>
            <person name="Wolfe A.J."/>
        </authorList>
    </citation>
    <scope>NUCLEOTIDE SEQUENCE [LARGE SCALE GENOMIC DNA]</scope>
    <source>
        <strain evidence="2 3">UMB0112</strain>
    </source>
</reference>
<dbReference type="Proteomes" id="UP000234639">
    <property type="component" value="Unassembled WGS sequence"/>
</dbReference>
<keyword evidence="1" id="KW-0175">Coiled coil</keyword>
<accession>A0A2I1NBG7</accession>
<dbReference type="RefSeq" id="WP_101636698.1">
    <property type="nucleotide sequence ID" value="NZ_CAMPWA010000001.1"/>
</dbReference>
<comment type="caution">
    <text evidence="2">The sequence shown here is derived from an EMBL/GenBank/DDBJ whole genome shotgun (WGS) entry which is preliminary data.</text>
</comment>
<gene>
    <name evidence="2" type="ORF">CYJ41_02050</name>
</gene>
<proteinExistence type="predicted"/>
<protein>
    <recommendedName>
        <fullName evidence="4">Anaerobic C4-dicarboxylate transporter DcuA</fullName>
    </recommendedName>
</protein>